<comment type="caution">
    <text evidence="2">The sequence shown here is derived from an EMBL/GenBank/DDBJ whole genome shotgun (WGS) entry which is preliminary data.</text>
</comment>
<proteinExistence type="predicted"/>
<name>X1B8H9_9ZZZZ</name>
<feature type="domain" description="Alpha-(1-&gt;3)-arabinofuranosyltransferase N-terminal GT-C" evidence="1">
    <location>
        <begin position="7"/>
        <end position="52"/>
    </location>
</feature>
<feature type="non-terminal residue" evidence="2">
    <location>
        <position position="68"/>
    </location>
</feature>
<gene>
    <name evidence="2" type="ORF">S01H4_46548</name>
</gene>
<evidence type="ECO:0000313" key="2">
    <source>
        <dbReference type="EMBL" id="GAG92049.1"/>
    </source>
</evidence>
<organism evidence="2">
    <name type="scientific">marine sediment metagenome</name>
    <dbReference type="NCBI Taxonomy" id="412755"/>
    <lineage>
        <taxon>unclassified sequences</taxon>
        <taxon>metagenomes</taxon>
        <taxon>ecological metagenomes</taxon>
    </lineage>
</organism>
<dbReference type="EMBL" id="BART01026025">
    <property type="protein sequence ID" value="GAG92049.1"/>
    <property type="molecule type" value="Genomic_DNA"/>
</dbReference>
<dbReference type="InterPro" id="IPR021798">
    <property type="entry name" value="AftD_N"/>
</dbReference>
<accession>X1B8H9</accession>
<sequence length="68" mass="7713">MADTTGAFPYSAYVNFPDYWYKATDWINSQEGDFKVLLTPNESFYVMPHKWGFYGAGGALPARLLVKP</sequence>
<reference evidence="2" key="1">
    <citation type="journal article" date="2014" name="Front. Microbiol.">
        <title>High frequency of phylogenetically diverse reductive dehalogenase-homologous genes in deep subseafloor sedimentary metagenomes.</title>
        <authorList>
            <person name="Kawai M."/>
            <person name="Futagami T."/>
            <person name="Toyoda A."/>
            <person name="Takaki Y."/>
            <person name="Nishi S."/>
            <person name="Hori S."/>
            <person name="Arai W."/>
            <person name="Tsubouchi T."/>
            <person name="Morono Y."/>
            <person name="Uchiyama I."/>
            <person name="Ito T."/>
            <person name="Fujiyama A."/>
            <person name="Inagaki F."/>
            <person name="Takami H."/>
        </authorList>
    </citation>
    <scope>NUCLEOTIDE SEQUENCE</scope>
    <source>
        <strain evidence="2">Expedition CK06-06</strain>
    </source>
</reference>
<protein>
    <recommendedName>
        <fullName evidence="1">Alpha-(1-&gt;3)-arabinofuranosyltransferase N-terminal GT-C domain-containing protein</fullName>
    </recommendedName>
</protein>
<dbReference type="GO" id="GO:0016740">
    <property type="term" value="F:transferase activity"/>
    <property type="evidence" value="ECO:0007669"/>
    <property type="project" value="InterPro"/>
</dbReference>
<evidence type="ECO:0000259" key="1">
    <source>
        <dbReference type="Pfam" id="PF11847"/>
    </source>
</evidence>
<dbReference type="AlphaFoldDB" id="X1B8H9"/>
<dbReference type="Pfam" id="PF11847">
    <property type="entry name" value="GT-C_AftD"/>
    <property type="match status" value="1"/>
</dbReference>